<gene>
    <name evidence="2" type="ORF">VNO80_02539</name>
</gene>
<feature type="region of interest" description="Disordered" evidence="1">
    <location>
        <begin position="47"/>
        <end position="96"/>
    </location>
</feature>
<protein>
    <submittedName>
        <fullName evidence="2">Uncharacterized protein</fullName>
    </submittedName>
</protein>
<evidence type="ECO:0000256" key="1">
    <source>
        <dbReference type="SAM" id="MobiDB-lite"/>
    </source>
</evidence>
<dbReference type="EMBL" id="JAYMYR010000002">
    <property type="protein sequence ID" value="KAK7377119.1"/>
    <property type="molecule type" value="Genomic_DNA"/>
</dbReference>
<feature type="compositionally biased region" description="Low complexity" evidence="1">
    <location>
        <begin position="69"/>
        <end position="90"/>
    </location>
</feature>
<keyword evidence="3" id="KW-1185">Reference proteome</keyword>
<organism evidence="2 3">
    <name type="scientific">Phaseolus coccineus</name>
    <name type="common">Scarlet runner bean</name>
    <name type="synonym">Phaseolus multiflorus</name>
    <dbReference type="NCBI Taxonomy" id="3886"/>
    <lineage>
        <taxon>Eukaryota</taxon>
        <taxon>Viridiplantae</taxon>
        <taxon>Streptophyta</taxon>
        <taxon>Embryophyta</taxon>
        <taxon>Tracheophyta</taxon>
        <taxon>Spermatophyta</taxon>
        <taxon>Magnoliopsida</taxon>
        <taxon>eudicotyledons</taxon>
        <taxon>Gunneridae</taxon>
        <taxon>Pentapetalae</taxon>
        <taxon>rosids</taxon>
        <taxon>fabids</taxon>
        <taxon>Fabales</taxon>
        <taxon>Fabaceae</taxon>
        <taxon>Papilionoideae</taxon>
        <taxon>50 kb inversion clade</taxon>
        <taxon>NPAAA clade</taxon>
        <taxon>indigoferoid/millettioid clade</taxon>
        <taxon>Phaseoleae</taxon>
        <taxon>Phaseolus</taxon>
    </lineage>
</organism>
<feature type="compositionally biased region" description="Acidic residues" evidence="1">
    <location>
        <begin position="50"/>
        <end position="60"/>
    </location>
</feature>
<evidence type="ECO:0000313" key="3">
    <source>
        <dbReference type="Proteomes" id="UP001374584"/>
    </source>
</evidence>
<reference evidence="2 3" key="1">
    <citation type="submission" date="2024-01" db="EMBL/GenBank/DDBJ databases">
        <title>The genomes of 5 underutilized Papilionoideae crops provide insights into root nodulation and disease resistanc.</title>
        <authorList>
            <person name="Jiang F."/>
        </authorList>
    </citation>
    <scope>NUCLEOTIDE SEQUENCE [LARGE SCALE GENOMIC DNA]</scope>
    <source>
        <strain evidence="2">JINMINGXINNONG_FW02</strain>
        <tissue evidence="2">Leaves</tissue>
    </source>
</reference>
<comment type="caution">
    <text evidence="2">The sequence shown here is derived from an EMBL/GenBank/DDBJ whole genome shotgun (WGS) entry which is preliminary data.</text>
</comment>
<accession>A0AAN9RMG7</accession>
<dbReference type="Proteomes" id="UP001374584">
    <property type="component" value="Unassembled WGS sequence"/>
</dbReference>
<dbReference type="AlphaFoldDB" id="A0AAN9RMG7"/>
<evidence type="ECO:0000313" key="2">
    <source>
        <dbReference type="EMBL" id="KAK7377119.1"/>
    </source>
</evidence>
<proteinExistence type="predicted"/>
<sequence length="96" mass="10414">MISQQRSSHTLEHLLNVFVLIVVRNSNDGRMKIYLKVNQILLEATRDEATGDEATGDEEATATSSHPPTRSLESSARSLESTAAESTATAVDSKNI</sequence>
<name>A0AAN9RMG7_PHACN</name>